<dbReference type="PROSITE" id="PS51170">
    <property type="entry name" value="CW"/>
    <property type="match status" value="6"/>
</dbReference>
<reference evidence="4" key="2">
    <citation type="journal article" date="2021" name="PeerJ">
        <title>Extensive microbial diversity within the chicken gut microbiome revealed by metagenomics and culture.</title>
        <authorList>
            <person name="Gilroy R."/>
            <person name="Ravi A."/>
            <person name="Getino M."/>
            <person name="Pursley I."/>
            <person name="Horton D.L."/>
            <person name="Alikhan N.F."/>
            <person name="Baker D."/>
            <person name="Gharbi K."/>
            <person name="Hall N."/>
            <person name="Watson M."/>
            <person name="Adriaenssens E.M."/>
            <person name="Foster-Nyarko E."/>
            <person name="Jarju S."/>
            <person name="Secka A."/>
            <person name="Antonio M."/>
            <person name="Oren A."/>
            <person name="Chaudhuri R.R."/>
            <person name="La Ragione R."/>
            <person name="Hildebrand F."/>
            <person name="Pallen M.J."/>
        </authorList>
    </citation>
    <scope>NUCLEOTIDE SEQUENCE</scope>
    <source>
        <strain evidence="4">ChiBcec7-5410</strain>
    </source>
</reference>
<accession>A0A9D1H527</accession>
<feature type="repeat" description="Cell wall-binding" evidence="2">
    <location>
        <begin position="255"/>
        <end position="274"/>
    </location>
</feature>
<reference evidence="4" key="1">
    <citation type="submission" date="2020-10" db="EMBL/GenBank/DDBJ databases">
        <authorList>
            <person name="Gilroy R."/>
        </authorList>
    </citation>
    <scope>NUCLEOTIDE SEQUENCE</scope>
    <source>
        <strain evidence="4">ChiBcec7-5410</strain>
    </source>
</reference>
<dbReference type="Pfam" id="PF19127">
    <property type="entry name" value="Choline_bind_3"/>
    <property type="match status" value="2"/>
</dbReference>
<dbReference type="AlphaFoldDB" id="A0A9D1H527"/>
<dbReference type="Pfam" id="PF01473">
    <property type="entry name" value="Choline_bind_1"/>
    <property type="match status" value="1"/>
</dbReference>
<feature type="compositionally biased region" description="Acidic residues" evidence="3">
    <location>
        <begin position="166"/>
        <end position="178"/>
    </location>
</feature>
<evidence type="ECO:0000313" key="5">
    <source>
        <dbReference type="Proteomes" id="UP000824160"/>
    </source>
</evidence>
<dbReference type="InterPro" id="IPR018337">
    <property type="entry name" value="Cell_wall/Cho-bd_repeat"/>
</dbReference>
<dbReference type="Gene3D" id="2.10.270.10">
    <property type="entry name" value="Cholin Binding"/>
    <property type="match status" value="2"/>
</dbReference>
<feature type="region of interest" description="Disordered" evidence="3">
    <location>
        <begin position="166"/>
        <end position="222"/>
    </location>
</feature>
<feature type="repeat" description="Cell wall-binding" evidence="2">
    <location>
        <begin position="335"/>
        <end position="354"/>
    </location>
</feature>
<dbReference type="SUPFAM" id="SSF69360">
    <property type="entry name" value="Cell wall binding repeat"/>
    <property type="match status" value="1"/>
</dbReference>
<evidence type="ECO:0000313" key="4">
    <source>
        <dbReference type="EMBL" id="HIT93803.1"/>
    </source>
</evidence>
<dbReference type="Proteomes" id="UP000824160">
    <property type="component" value="Unassembled WGS sequence"/>
</dbReference>
<evidence type="ECO:0000256" key="3">
    <source>
        <dbReference type="SAM" id="MobiDB-lite"/>
    </source>
</evidence>
<organism evidence="4 5">
    <name type="scientific">Candidatus Faecivivens stercoripullorum</name>
    <dbReference type="NCBI Taxonomy" id="2840805"/>
    <lineage>
        <taxon>Bacteria</taxon>
        <taxon>Bacillati</taxon>
        <taxon>Bacillota</taxon>
        <taxon>Clostridia</taxon>
        <taxon>Eubacteriales</taxon>
        <taxon>Oscillospiraceae</taxon>
        <taxon>Oscillospiraceae incertae sedis</taxon>
        <taxon>Candidatus Faecivivens</taxon>
    </lineage>
</organism>
<proteinExistence type="predicted"/>
<feature type="repeat" description="Cell wall-binding" evidence="2">
    <location>
        <begin position="315"/>
        <end position="334"/>
    </location>
</feature>
<feature type="repeat" description="Cell wall-binding" evidence="2">
    <location>
        <begin position="295"/>
        <end position="314"/>
    </location>
</feature>
<name>A0A9D1H527_9FIRM</name>
<evidence type="ECO:0000256" key="2">
    <source>
        <dbReference type="PROSITE-ProRule" id="PRU00591"/>
    </source>
</evidence>
<keyword evidence="1" id="KW-0677">Repeat</keyword>
<comment type="caution">
    <text evidence="4">The sequence shown here is derived from an EMBL/GenBank/DDBJ whole genome shotgun (WGS) entry which is preliminary data.</text>
</comment>
<feature type="repeat" description="Cell wall-binding" evidence="2">
    <location>
        <begin position="233"/>
        <end position="252"/>
    </location>
</feature>
<gene>
    <name evidence="4" type="ORF">IAC43_01310</name>
</gene>
<feature type="repeat" description="Cell wall-binding" evidence="2">
    <location>
        <begin position="275"/>
        <end position="294"/>
    </location>
</feature>
<protein>
    <submittedName>
        <fullName evidence="4">N-acetylmuramoyl-L-alanine amidase family protein</fullName>
    </submittedName>
</protein>
<evidence type="ECO:0000256" key="1">
    <source>
        <dbReference type="ARBA" id="ARBA00022737"/>
    </source>
</evidence>
<dbReference type="EMBL" id="DVLW01000033">
    <property type="protein sequence ID" value="HIT93803.1"/>
    <property type="molecule type" value="Genomic_DNA"/>
</dbReference>
<feature type="compositionally biased region" description="Basic and acidic residues" evidence="3">
    <location>
        <begin position="203"/>
        <end position="221"/>
    </location>
</feature>
<sequence>MGGTFGQDNFIAVKNDECGTLNISGGTITSKTQAVQNWCNANITGGTLTGSVTSWTYMSTQANTNISGGIINGDIQASQYNYTSKGQMVVAVNKPVVTLSGNVYMNGSFKIGVDTDDVFVEDLTAANVTITGGSYVNNPSVFLANGYVAVLTDGVYKVWDEDSLPVEPEVPEEPEEPEYPVLPELPDYVPEYGGNSGSSSKPETSKPETSEPETEWKRDDDGNTYFYKDGEKVTGWVEEDGEWYYMNEDTGAMTEESWVKVNNVWYAFDDDGHMLTGWQEIDGKWYYLKDCGGMATGWQQVDGKWYYLKGDGAMATGWVQSNGQWYYLKGNGAMATGWVESNGKWYYLYESGEMATNATIGGYYVNSNGEWVK</sequence>